<dbReference type="InterPro" id="IPR006028">
    <property type="entry name" value="GABAA/Glycine_rcpt"/>
</dbReference>
<evidence type="ECO:0000259" key="1">
    <source>
        <dbReference type="Pfam" id="PF02932"/>
    </source>
</evidence>
<dbReference type="GO" id="GO:0005230">
    <property type="term" value="F:extracellular ligand-gated monoatomic ion channel activity"/>
    <property type="evidence" value="ECO:0007669"/>
    <property type="project" value="UniProtKB-ARBA"/>
</dbReference>
<dbReference type="OrthoDB" id="6367618at2759"/>
<dbReference type="SUPFAM" id="SSF90112">
    <property type="entry name" value="Neurotransmitter-gated ion-channel transmembrane pore"/>
    <property type="match status" value="1"/>
</dbReference>
<dbReference type="InterPro" id="IPR006201">
    <property type="entry name" value="Neur_channel"/>
</dbReference>
<proteinExistence type="predicted"/>
<sequence length="220" mass="24800">MLRFFFSMCSLGFADAHEASQLRLNWMANDAVKFENGINLGNHDWKIEQKPSRTIVLSSANYTALPVEITLIRWVGNHLVQTFVPSILFVMISWLSFLIPMEHSSSRMLLCIGGVLGVTVFYGAIQQSLPGVSYVRSIDAWLLTCLILTMVPFLVFVLQSIWGTTMGYTVQSESGSVAAEPSPRRHNIIVAGRWDLDSLAFKVYGVVIVLFIFIFWIRFV</sequence>
<dbReference type="PRINTS" id="PR00253">
    <property type="entry name" value="GABAARECEPTR"/>
</dbReference>
<dbReference type="Gene3D" id="1.20.58.390">
    <property type="entry name" value="Neurotransmitter-gated ion-channel transmembrane domain"/>
    <property type="match status" value="1"/>
</dbReference>
<dbReference type="InterPro" id="IPR036719">
    <property type="entry name" value="Neuro-gated_channel_TM_sf"/>
</dbReference>
<accession>A0A7R8ZRL9</accession>
<evidence type="ECO:0000313" key="2">
    <source>
        <dbReference type="EMBL" id="CAD7229494.1"/>
    </source>
</evidence>
<dbReference type="GO" id="GO:0004888">
    <property type="term" value="F:transmembrane signaling receptor activity"/>
    <property type="evidence" value="ECO:0007669"/>
    <property type="project" value="InterPro"/>
</dbReference>
<dbReference type="GO" id="GO:0099095">
    <property type="term" value="F:ligand-gated monoatomic anion channel activity"/>
    <property type="evidence" value="ECO:0007669"/>
    <property type="project" value="UniProtKB-ARBA"/>
</dbReference>
<name>A0A7R8ZRL9_9CRUS</name>
<feature type="domain" description="Neurotransmitter-gated ion-channel transmembrane" evidence="1">
    <location>
        <begin position="82"/>
        <end position="157"/>
    </location>
</feature>
<dbReference type="GO" id="GO:0016020">
    <property type="term" value="C:membrane"/>
    <property type="evidence" value="ECO:0007669"/>
    <property type="project" value="InterPro"/>
</dbReference>
<dbReference type="InterPro" id="IPR038050">
    <property type="entry name" value="Neuro_actylchol_rec"/>
</dbReference>
<dbReference type="GO" id="GO:0005254">
    <property type="term" value="F:chloride channel activity"/>
    <property type="evidence" value="ECO:0007669"/>
    <property type="project" value="UniProtKB-ARBA"/>
</dbReference>
<dbReference type="InterPro" id="IPR006029">
    <property type="entry name" value="Neurotrans-gated_channel_TM"/>
</dbReference>
<reference evidence="2" key="1">
    <citation type="submission" date="2020-11" db="EMBL/GenBank/DDBJ databases">
        <authorList>
            <person name="Tran Van P."/>
        </authorList>
    </citation>
    <scope>NUCLEOTIDE SEQUENCE</scope>
</reference>
<protein>
    <recommendedName>
        <fullName evidence="1">Neurotransmitter-gated ion-channel transmembrane domain-containing protein</fullName>
    </recommendedName>
</protein>
<gene>
    <name evidence="2" type="ORF">CTOB1V02_LOCUS7363</name>
</gene>
<dbReference type="AlphaFoldDB" id="A0A7R8ZRL9"/>
<dbReference type="Pfam" id="PF02932">
    <property type="entry name" value="Neur_chan_memb"/>
    <property type="match status" value="1"/>
</dbReference>
<organism evidence="2">
    <name type="scientific">Cyprideis torosa</name>
    <dbReference type="NCBI Taxonomy" id="163714"/>
    <lineage>
        <taxon>Eukaryota</taxon>
        <taxon>Metazoa</taxon>
        <taxon>Ecdysozoa</taxon>
        <taxon>Arthropoda</taxon>
        <taxon>Crustacea</taxon>
        <taxon>Oligostraca</taxon>
        <taxon>Ostracoda</taxon>
        <taxon>Podocopa</taxon>
        <taxon>Podocopida</taxon>
        <taxon>Cytherocopina</taxon>
        <taxon>Cytheroidea</taxon>
        <taxon>Cytherideidae</taxon>
        <taxon>Cyprideis</taxon>
    </lineage>
</organism>
<dbReference type="EMBL" id="OB662095">
    <property type="protein sequence ID" value="CAD7229494.1"/>
    <property type="molecule type" value="Genomic_DNA"/>
</dbReference>
<dbReference type="PANTHER" id="PTHR18945">
    <property type="entry name" value="NEUROTRANSMITTER GATED ION CHANNEL"/>
    <property type="match status" value="1"/>
</dbReference>